<name>A0A0B6Z6C2_9EUPU</name>
<protein>
    <submittedName>
        <fullName evidence="1">Uncharacterized protein</fullName>
    </submittedName>
</protein>
<feature type="non-terminal residue" evidence="1">
    <location>
        <position position="1"/>
    </location>
</feature>
<proteinExistence type="predicted"/>
<organism evidence="1">
    <name type="scientific">Arion vulgaris</name>
    <dbReference type="NCBI Taxonomy" id="1028688"/>
    <lineage>
        <taxon>Eukaryota</taxon>
        <taxon>Metazoa</taxon>
        <taxon>Spiralia</taxon>
        <taxon>Lophotrochozoa</taxon>
        <taxon>Mollusca</taxon>
        <taxon>Gastropoda</taxon>
        <taxon>Heterobranchia</taxon>
        <taxon>Euthyneura</taxon>
        <taxon>Panpulmonata</taxon>
        <taxon>Eupulmonata</taxon>
        <taxon>Stylommatophora</taxon>
        <taxon>Helicina</taxon>
        <taxon>Arionoidea</taxon>
        <taxon>Arionidae</taxon>
        <taxon>Arion</taxon>
    </lineage>
</organism>
<sequence length="74" mass="7997">DRYGAFEVKEVHSIYYSNIPPGLKVLQMAPSSSNLSLPEPGSHHSSPEKLHVLCKLIGVSSSPNAAIRNVVLKT</sequence>
<gene>
    <name evidence="1" type="primary">ORF47756</name>
</gene>
<reference evidence="1" key="1">
    <citation type="submission" date="2014-12" db="EMBL/GenBank/DDBJ databases">
        <title>Insight into the proteome of Arion vulgaris.</title>
        <authorList>
            <person name="Aradska J."/>
            <person name="Bulat T."/>
            <person name="Smidak R."/>
            <person name="Sarate P."/>
            <person name="Gangsoo J."/>
            <person name="Sialana F."/>
            <person name="Bilban M."/>
            <person name="Lubec G."/>
        </authorList>
    </citation>
    <scope>NUCLEOTIDE SEQUENCE</scope>
    <source>
        <tissue evidence="1">Skin</tissue>
    </source>
</reference>
<accession>A0A0B6Z6C2</accession>
<dbReference type="EMBL" id="HACG01016410">
    <property type="protein sequence ID" value="CEK63275.1"/>
    <property type="molecule type" value="Transcribed_RNA"/>
</dbReference>
<dbReference type="AlphaFoldDB" id="A0A0B6Z6C2"/>
<evidence type="ECO:0000313" key="1">
    <source>
        <dbReference type="EMBL" id="CEK63275.1"/>
    </source>
</evidence>